<dbReference type="EMBL" id="WIUZ02000004">
    <property type="protein sequence ID" value="KAF9788228.1"/>
    <property type="molecule type" value="Genomic_DNA"/>
</dbReference>
<organism evidence="2 3">
    <name type="scientific">Thelephora terrestris</name>
    <dbReference type="NCBI Taxonomy" id="56493"/>
    <lineage>
        <taxon>Eukaryota</taxon>
        <taxon>Fungi</taxon>
        <taxon>Dikarya</taxon>
        <taxon>Basidiomycota</taxon>
        <taxon>Agaricomycotina</taxon>
        <taxon>Agaricomycetes</taxon>
        <taxon>Thelephorales</taxon>
        <taxon>Thelephoraceae</taxon>
        <taxon>Thelephora</taxon>
    </lineage>
</organism>
<reference evidence="2" key="2">
    <citation type="submission" date="2020-11" db="EMBL/GenBank/DDBJ databases">
        <authorList>
            <consortium name="DOE Joint Genome Institute"/>
            <person name="Kuo A."/>
            <person name="Miyauchi S."/>
            <person name="Kiss E."/>
            <person name="Drula E."/>
            <person name="Kohler A."/>
            <person name="Sanchez-Garcia M."/>
            <person name="Andreopoulos B."/>
            <person name="Barry K.W."/>
            <person name="Bonito G."/>
            <person name="Buee M."/>
            <person name="Carver A."/>
            <person name="Chen C."/>
            <person name="Cichocki N."/>
            <person name="Clum A."/>
            <person name="Culley D."/>
            <person name="Crous P.W."/>
            <person name="Fauchery L."/>
            <person name="Girlanda M."/>
            <person name="Hayes R."/>
            <person name="Keri Z."/>
            <person name="Labutti K."/>
            <person name="Lipzen A."/>
            <person name="Lombard V."/>
            <person name="Magnuson J."/>
            <person name="Maillard F."/>
            <person name="Morin E."/>
            <person name="Murat C."/>
            <person name="Nolan M."/>
            <person name="Ohm R."/>
            <person name="Pangilinan J."/>
            <person name="Pereira M."/>
            <person name="Perotto S."/>
            <person name="Peter M."/>
            <person name="Riley R."/>
            <person name="Sitrit Y."/>
            <person name="Stielow B."/>
            <person name="Szollosi G."/>
            <person name="Zifcakova L."/>
            <person name="Stursova M."/>
            <person name="Spatafora J.W."/>
            <person name="Tedersoo L."/>
            <person name="Vaario L.-M."/>
            <person name="Yamada A."/>
            <person name="Yan M."/>
            <person name="Wang P."/>
            <person name="Xu J."/>
            <person name="Bruns T."/>
            <person name="Baldrian P."/>
            <person name="Vilgalys R."/>
            <person name="Henrissat B."/>
            <person name="Grigoriev I.V."/>
            <person name="Hibbett D."/>
            <person name="Nagy L.G."/>
            <person name="Martin F.M."/>
        </authorList>
    </citation>
    <scope>NUCLEOTIDE SEQUENCE</scope>
    <source>
        <strain evidence="2">UH-Tt-Lm1</strain>
    </source>
</reference>
<dbReference type="InterPro" id="IPR032914">
    <property type="entry name" value="Vam6/VPS39/TRAP1"/>
</dbReference>
<protein>
    <recommendedName>
        <fullName evidence="1">Vacuolar sorting protein 39/Transforming growth factor beta receptor-associated domain-containing protein</fullName>
    </recommendedName>
</protein>
<feature type="domain" description="Vacuolar sorting protein 39/Transforming growth factor beta receptor-associated" evidence="1">
    <location>
        <begin position="201"/>
        <end position="278"/>
    </location>
</feature>
<name>A0A9P6HJ54_9AGAM</name>
<dbReference type="PANTHER" id="PTHR12894">
    <property type="entry name" value="CNH DOMAIN CONTAINING"/>
    <property type="match status" value="1"/>
</dbReference>
<dbReference type="GO" id="GO:0034058">
    <property type="term" value="P:endosomal vesicle fusion"/>
    <property type="evidence" value="ECO:0007669"/>
    <property type="project" value="TreeGrafter"/>
</dbReference>
<evidence type="ECO:0000313" key="3">
    <source>
        <dbReference type="Proteomes" id="UP000736335"/>
    </source>
</evidence>
<gene>
    <name evidence="2" type="ORF">BJ322DRAFT_1209298</name>
</gene>
<proteinExistence type="predicted"/>
<evidence type="ECO:0000259" key="1">
    <source>
        <dbReference type="Pfam" id="PF10366"/>
    </source>
</evidence>
<dbReference type="InterPro" id="IPR019452">
    <property type="entry name" value="VPS39/TGF_beta_rcpt-assoc_1"/>
</dbReference>
<evidence type="ECO:0000313" key="2">
    <source>
        <dbReference type="EMBL" id="KAF9788228.1"/>
    </source>
</evidence>
<dbReference type="GO" id="GO:0006914">
    <property type="term" value="P:autophagy"/>
    <property type="evidence" value="ECO:0007669"/>
    <property type="project" value="TreeGrafter"/>
</dbReference>
<dbReference type="Proteomes" id="UP000736335">
    <property type="component" value="Unassembled WGS sequence"/>
</dbReference>
<sequence length="724" mass="80466">MPAFPHSNVLLVSSDAVHSLLPPTLISQIGALLELNKVDRAVALAEQHRRRLNGDPNAIDRVEAQELRFVYQRIGFFCLQNTSFEDAGKHLRTGDLDPRILISYFPDLRGSLFKPGDSVKMFAGIAKYLPMAQSVEEIVVGNIVKNYSPYMIPDTKSAPPTAELNRILQSAAYDMLESFLKRHREKRASGRSPSHELDAIVDTVYAKLLARQENATTLYALIEEPNNIILEEVEPDLLNQGKYNALCQLYDRAGAVEKQLDLWSKITDGQWSDSDIPDPLTNMFVLLGKQRDRRLIQKWAMWLTSKDSARAVKLITSMDGGKRSKPEDNIEMLEQLRAVDPSAASRFLEHLILQKRSDDRRLHVEFANLCLDQMFNYIADEAVSKLWRAKVSGYQKSSAQTSFLSYFVSTTPDSEHKRVRLKTILFLQASTLLDLEAILSRLKDHSGILPLEMALIEGKLGNHHSALTILVDKLHDEPSAEAYCTLGGQVVSPVLAKTIGESCDLKEWTSLLEPQTKETGRGKSLSTAVTDVRATPVNADENMKKELVTILLKVYMSSSGPSIDKASRLLDTQAMNLDALEIITMVPLDWPVNAVSTFLSRSLRRLLHSQHEGMIIKNLSAGQNLEASRPTDPRDDRLLMTPSQVADRTWAIIREEGAVVEEALEDGDSGSSLEKLDEGIEAVISPAGADVGTSFDEKSGGLHGYQADVAEVYPDDHPTEDKDG</sequence>
<dbReference type="GO" id="GO:0005737">
    <property type="term" value="C:cytoplasm"/>
    <property type="evidence" value="ECO:0007669"/>
    <property type="project" value="TreeGrafter"/>
</dbReference>
<keyword evidence="3" id="KW-1185">Reference proteome</keyword>
<dbReference type="OrthoDB" id="10258882at2759"/>
<accession>A0A9P6HJ54</accession>
<dbReference type="GO" id="GO:0016020">
    <property type="term" value="C:membrane"/>
    <property type="evidence" value="ECO:0007669"/>
    <property type="project" value="TreeGrafter"/>
</dbReference>
<dbReference type="AlphaFoldDB" id="A0A9P6HJ54"/>
<comment type="caution">
    <text evidence="2">The sequence shown here is derived from an EMBL/GenBank/DDBJ whole genome shotgun (WGS) entry which is preliminary data.</text>
</comment>
<dbReference type="PANTHER" id="PTHR12894:SF27">
    <property type="entry name" value="TRANSFORMING GROWTH FACTOR-BETA RECEPTOR-ASSOCIATED PROTEIN 1"/>
    <property type="match status" value="1"/>
</dbReference>
<reference evidence="2" key="1">
    <citation type="journal article" date="2020" name="Nat. Commun.">
        <title>Large-scale genome sequencing of mycorrhizal fungi provides insights into the early evolution of symbiotic traits.</title>
        <authorList>
            <person name="Miyauchi S."/>
            <person name="Kiss E."/>
            <person name="Kuo A."/>
            <person name="Drula E."/>
            <person name="Kohler A."/>
            <person name="Sanchez-Garcia M."/>
            <person name="Morin E."/>
            <person name="Andreopoulos B."/>
            <person name="Barry K.W."/>
            <person name="Bonito G."/>
            <person name="Buee M."/>
            <person name="Carver A."/>
            <person name="Chen C."/>
            <person name="Cichocki N."/>
            <person name="Clum A."/>
            <person name="Culley D."/>
            <person name="Crous P.W."/>
            <person name="Fauchery L."/>
            <person name="Girlanda M."/>
            <person name="Hayes R.D."/>
            <person name="Keri Z."/>
            <person name="LaButti K."/>
            <person name="Lipzen A."/>
            <person name="Lombard V."/>
            <person name="Magnuson J."/>
            <person name="Maillard F."/>
            <person name="Murat C."/>
            <person name="Nolan M."/>
            <person name="Ohm R.A."/>
            <person name="Pangilinan J."/>
            <person name="Pereira M.F."/>
            <person name="Perotto S."/>
            <person name="Peter M."/>
            <person name="Pfister S."/>
            <person name="Riley R."/>
            <person name="Sitrit Y."/>
            <person name="Stielow J.B."/>
            <person name="Szollosi G."/>
            <person name="Zifcakova L."/>
            <person name="Stursova M."/>
            <person name="Spatafora J.W."/>
            <person name="Tedersoo L."/>
            <person name="Vaario L.M."/>
            <person name="Yamada A."/>
            <person name="Yan M."/>
            <person name="Wang P."/>
            <person name="Xu J."/>
            <person name="Bruns T."/>
            <person name="Baldrian P."/>
            <person name="Vilgalys R."/>
            <person name="Dunand C."/>
            <person name="Henrissat B."/>
            <person name="Grigoriev I.V."/>
            <person name="Hibbett D."/>
            <person name="Nagy L.G."/>
            <person name="Martin F.M."/>
        </authorList>
    </citation>
    <scope>NUCLEOTIDE SEQUENCE</scope>
    <source>
        <strain evidence="2">UH-Tt-Lm1</strain>
    </source>
</reference>
<dbReference type="Pfam" id="PF10366">
    <property type="entry name" value="Vps39_1"/>
    <property type="match status" value="1"/>
</dbReference>